<evidence type="ECO:0000313" key="2">
    <source>
        <dbReference type="EMBL" id="MBY3594180.1"/>
    </source>
</evidence>
<feature type="chain" id="PRO_5045285855" evidence="1">
    <location>
        <begin position="33"/>
        <end position="106"/>
    </location>
</feature>
<accession>A0ABS7LRZ2</accession>
<dbReference type="Proteomes" id="UP000720124">
    <property type="component" value="Unassembled WGS sequence"/>
</dbReference>
<keyword evidence="1" id="KW-0732">Signal</keyword>
<comment type="caution">
    <text evidence="2">The sequence shown here is derived from an EMBL/GenBank/DDBJ whole genome shotgun (WGS) entry which is preliminary data.</text>
</comment>
<feature type="signal peptide" evidence="1">
    <location>
        <begin position="1"/>
        <end position="32"/>
    </location>
</feature>
<evidence type="ECO:0000256" key="1">
    <source>
        <dbReference type="SAM" id="SignalP"/>
    </source>
</evidence>
<protein>
    <submittedName>
        <fullName evidence="2">Uncharacterized protein</fullName>
    </submittedName>
</protein>
<organism evidence="2 3">
    <name type="scientific">Rhizobium bangladeshense</name>
    <dbReference type="NCBI Taxonomy" id="1138189"/>
    <lineage>
        <taxon>Bacteria</taxon>
        <taxon>Pseudomonadati</taxon>
        <taxon>Pseudomonadota</taxon>
        <taxon>Alphaproteobacteria</taxon>
        <taxon>Hyphomicrobiales</taxon>
        <taxon>Rhizobiaceae</taxon>
        <taxon>Rhizobium/Agrobacterium group</taxon>
        <taxon>Rhizobium</taxon>
    </lineage>
</organism>
<reference evidence="2 3" key="1">
    <citation type="submission" date="2020-06" db="EMBL/GenBank/DDBJ databases">
        <title>Global-level population genomics: horizontal gene transfer, symbiosis and evolution in Rhizobia.</title>
        <authorList>
            <person name="Gai Y."/>
        </authorList>
    </citation>
    <scope>NUCLEOTIDE SEQUENCE [LARGE SCALE GENOMIC DNA]</scope>
    <source>
        <strain evidence="2 3">PLR6_1b</strain>
    </source>
</reference>
<dbReference type="RefSeq" id="WP_222012535.1">
    <property type="nucleotide sequence ID" value="NZ_JABTXI010000020.1"/>
</dbReference>
<keyword evidence="3" id="KW-1185">Reference proteome</keyword>
<gene>
    <name evidence="2" type="ORF">HJA87_30590</name>
</gene>
<dbReference type="EMBL" id="JABTXI010000020">
    <property type="protein sequence ID" value="MBY3594180.1"/>
    <property type="molecule type" value="Genomic_DNA"/>
</dbReference>
<proteinExistence type="predicted"/>
<sequence length="106" mass="11281">MAQHRSVPCPATAMAVPLAGIFTGLAAGAVNAHMSGVAAARAAREEYASNVLAQQLSDAVSAAHEWADYAKKLIAENEKLKAENERLRQVAAQRRGVIERMRQVAA</sequence>
<name>A0ABS7LRZ2_9HYPH</name>
<evidence type="ECO:0000313" key="3">
    <source>
        <dbReference type="Proteomes" id="UP000720124"/>
    </source>
</evidence>